<dbReference type="PANTHER" id="PTHR43884">
    <property type="entry name" value="ACYL-COA DEHYDROGENASE"/>
    <property type="match status" value="1"/>
</dbReference>
<evidence type="ECO:0000313" key="7">
    <source>
        <dbReference type="RefSeq" id="XP_014662051.1"/>
    </source>
</evidence>
<evidence type="ECO:0000256" key="3">
    <source>
        <dbReference type="ARBA" id="ARBA00022827"/>
    </source>
</evidence>
<dbReference type="Pfam" id="PF02771">
    <property type="entry name" value="Acyl-CoA_dh_N"/>
    <property type="match status" value="1"/>
</dbReference>
<dbReference type="InterPro" id="IPR046373">
    <property type="entry name" value="Acyl-CoA_Oxase/DH_mid-dom_sf"/>
</dbReference>
<dbReference type="InterPro" id="IPR009100">
    <property type="entry name" value="AcylCoA_DH/oxidase_NM_dom_sf"/>
</dbReference>
<evidence type="ECO:0000259" key="5">
    <source>
        <dbReference type="Pfam" id="PF02771"/>
    </source>
</evidence>
<dbReference type="InterPro" id="IPR006091">
    <property type="entry name" value="Acyl-CoA_Oxase/DH_mid-dom"/>
</dbReference>
<dbReference type="InterPro" id="IPR006089">
    <property type="entry name" value="Acyl-CoA_DH_CS"/>
</dbReference>
<evidence type="ECO:0000256" key="2">
    <source>
        <dbReference type="ARBA" id="ARBA00022630"/>
    </source>
</evidence>
<protein>
    <submittedName>
        <fullName evidence="7">Long-chain specific acyl-CoA dehydrogenase, mitochondrial-like</fullName>
    </submittedName>
</protein>
<evidence type="ECO:0000313" key="6">
    <source>
        <dbReference type="Proteomes" id="UP000695022"/>
    </source>
</evidence>
<evidence type="ECO:0000256" key="1">
    <source>
        <dbReference type="ARBA" id="ARBA00001974"/>
    </source>
</evidence>
<dbReference type="InterPro" id="IPR037069">
    <property type="entry name" value="AcylCoA_DH/ox_N_sf"/>
</dbReference>
<feature type="domain" description="Acyl-CoA oxidase/dehydrogenase middle" evidence="4">
    <location>
        <begin position="137"/>
        <end position="223"/>
    </location>
</feature>
<keyword evidence="2" id="KW-0285">Flavoprotein</keyword>
<dbReference type="InterPro" id="IPR013786">
    <property type="entry name" value="AcylCoA_DH/ox_N"/>
</dbReference>
<evidence type="ECO:0000259" key="4">
    <source>
        <dbReference type="Pfam" id="PF02770"/>
    </source>
</evidence>
<organism evidence="6 7">
    <name type="scientific">Priapulus caudatus</name>
    <name type="common">Priapulid worm</name>
    <dbReference type="NCBI Taxonomy" id="37621"/>
    <lineage>
        <taxon>Eukaryota</taxon>
        <taxon>Metazoa</taxon>
        <taxon>Ecdysozoa</taxon>
        <taxon>Scalidophora</taxon>
        <taxon>Priapulida</taxon>
        <taxon>Priapulimorpha</taxon>
        <taxon>Priapulimorphida</taxon>
        <taxon>Priapulidae</taxon>
        <taxon>Priapulus</taxon>
    </lineage>
</organism>
<name>A0ABM1DQ30_PRICU</name>
<dbReference type="PANTHER" id="PTHR43884:SF12">
    <property type="entry name" value="ISOVALERYL-COA DEHYDROGENASE, MITOCHONDRIAL-RELATED"/>
    <property type="match status" value="1"/>
</dbReference>
<dbReference type="GeneID" id="106805083"/>
<sequence length="231" mass="25271">MDRPEPGQSEKLTDIGTRRIFSDEHDLFRKNVRRFFQEEVMPYHDQWEIDGQVSREVWEKAGEAGLLGVSTPAEEGGIGSDILTSSIVWDEQGYSGASGPGWALHSDIVMPYICHYGTTEQKEKFLPAMTAGKKIGAIAMTEPGAGSDLQGIKTNAKKDGDGWILNGSKVFITNGHMADVVIVVAVTDPTAKSAARGISLFLVEEGMEGFKKGKKLKKLGLKAQVRFPSWQ</sequence>
<gene>
    <name evidence="7" type="primary">LOC106805083</name>
</gene>
<dbReference type="PROSITE" id="PS00072">
    <property type="entry name" value="ACYL_COA_DH_1"/>
    <property type="match status" value="1"/>
</dbReference>
<keyword evidence="3" id="KW-0274">FAD</keyword>
<comment type="cofactor">
    <cofactor evidence="1">
        <name>FAD</name>
        <dbReference type="ChEBI" id="CHEBI:57692"/>
    </cofactor>
</comment>
<feature type="domain" description="Acyl-CoA dehydrogenase/oxidase N-terminal" evidence="5">
    <location>
        <begin position="22"/>
        <end position="133"/>
    </location>
</feature>
<keyword evidence="6" id="KW-1185">Reference proteome</keyword>
<proteinExistence type="predicted"/>
<dbReference type="Proteomes" id="UP000695022">
    <property type="component" value="Unplaced"/>
</dbReference>
<dbReference type="Gene3D" id="1.10.540.10">
    <property type="entry name" value="Acyl-CoA dehydrogenase/oxidase, N-terminal domain"/>
    <property type="match status" value="1"/>
</dbReference>
<reference evidence="7" key="1">
    <citation type="submission" date="2025-08" db="UniProtKB">
        <authorList>
            <consortium name="RefSeq"/>
        </authorList>
    </citation>
    <scope>IDENTIFICATION</scope>
</reference>
<dbReference type="SUPFAM" id="SSF56645">
    <property type="entry name" value="Acyl-CoA dehydrogenase NM domain-like"/>
    <property type="match status" value="1"/>
</dbReference>
<dbReference type="RefSeq" id="XP_014662051.1">
    <property type="nucleotide sequence ID" value="XM_014806565.1"/>
</dbReference>
<dbReference type="Pfam" id="PF02770">
    <property type="entry name" value="Acyl-CoA_dh_M"/>
    <property type="match status" value="1"/>
</dbReference>
<dbReference type="Gene3D" id="2.40.110.10">
    <property type="entry name" value="Butyryl-CoA Dehydrogenase, subunit A, domain 2"/>
    <property type="match status" value="1"/>
</dbReference>
<accession>A0ABM1DQ30</accession>